<protein>
    <recommendedName>
        <fullName evidence="2">ARG and Rhodanese-Phosphatase-superfamily-associated domain-containing protein</fullName>
    </recommendedName>
</protein>
<sequence>MSAPTTDPGPDPAAPPPGPLDLTGALDLTGHRLGTPQQAGALTMVPVTGPARPGVTPPRGGLKLRRVPGYGQVELHNGADTGVAIVPLHLGYIQDAAQNHALCRSAFLAAGQSLLFTDACCVQEGQGGFLAERDQWFFVLPLELRARALELRGVQGYSKLWTDIADLNTRYGLPRRGHLEQILSRKRPVLTQFQSRLELQPGQLGALFFINGHFAGLEIAPDPAYFADVWAALVCFAYGVPAWHHEPGPAGRTAEPLRGDSLEELRAALDADRAHRAAQITSWLTRLPTGPVRLQHEDSYLDLRLSTVTAPHLAGQVVTEHGRTVYASLFSTRTTFDPRTSDPRRT</sequence>
<comment type="caution">
    <text evidence="3">The sequence shown here is derived from an EMBL/GenBank/DDBJ whole genome shotgun (WGS) entry which is preliminary data.</text>
</comment>
<dbReference type="Pfam" id="PF20208">
    <property type="entry name" value="ARPP-1"/>
    <property type="match status" value="1"/>
</dbReference>
<keyword evidence="4" id="KW-1185">Reference proteome</keyword>
<feature type="region of interest" description="Disordered" evidence="1">
    <location>
        <begin position="1"/>
        <end position="21"/>
    </location>
</feature>
<dbReference type="EMBL" id="JACJIA010000005">
    <property type="protein sequence ID" value="MBA8952931.1"/>
    <property type="molecule type" value="Genomic_DNA"/>
</dbReference>
<evidence type="ECO:0000259" key="2">
    <source>
        <dbReference type="Pfam" id="PF20208"/>
    </source>
</evidence>
<proteinExistence type="predicted"/>
<dbReference type="AlphaFoldDB" id="A0A7W3QMW1"/>
<organism evidence="3 4">
    <name type="scientific">Actinomadura namibiensis</name>
    <dbReference type="NCBI Taxonomy" id="182080"/>
    <lineage>
        <taxon>Bacteria</taxon>
        <taxon>Bacillati</taxon>
        <taxon>Actinomycetota</taxon>
        <taxon>Actinomycetes</taxon>
        <taxon>Streptosporangiales</taxon>
        <taxon>Thermomonosporaceae</taxon>
        <taxon>Actinomadura</taxon>
    </lineage>
</organism>
<reference evidence="3 4" key="1">
    <citation type="submission" date="2020-08" db="EMBL/GenBank/DDBJ databases">
        <title>Genomic Encyclopedia of Type Strains, Phase IV (KMG-IV): sequencing the most valuable type-strain genomes for metagenomic binning, comparative biology and taxonomic classification.</title>
        <authorList>
            <person name="Goeker M."/>
        </authorList>
    </citation>
    <scope>NUCLEOTIDE SEQUENCE [LARGE SCALE GENOMIC DNA]</scope>
    <source>
        <strain evidence="3 4">DSM 44197</strain>
    </source>
</reference>
<accession>A0A7W3QMW1</accession>
<gene>
    <name evidence="3" type="ORF">HNR61_004577</name>
</gene>
<evidence type="ECO:0000256" key="1">
    <source>
        <dbReference type="SAM" id="MobiDB-lite"/>
    </source>
</evidence>
<feature type="domain" description="ARG and Rhodanese-Phosphatase-superfamily-associated" evidence="2">
    <location>
        <begin position="32"/>
        <end position="330"/>
    </location>
</feature>
<evidence type="ECO:0000313" key="3">
    <source>
        <dbReference type="EMBL" id="MBA8952931.1"/>
    </source>
</evidence>
<dbReference type="Proteomes" id="UP000572680">
    <property type="component" value="Unassembled WGS sequence"/>
</dbReference>
<feature type="compositionally biased region" description="Pro residues" evidence="1">
    <location>
        <begin position="7"/>
        <end position="19"/>
    </location>
</feature>
<dbReference type="InterPro" id="IPR046699">
    <property type="entry name" value="ARPP-1"/>
</dbReference>
<dbReference type="RefSeq" id="WP_220509617.1">
    <property type="nucleotide sequence ID" value="NZ_BAAALP010000034.1"/>
</dbReference>
<name>A0A7W3QMW1_ACTNM</name>
<evidence type="ECO:0000313" key="4">
    <source>
        <dbReference type="Proteomes" id="UP000572680"/>
    </source>
</evidence>